<dbReference type="Proteomes" id="UP000000639">
    <property type="component" value="Chromosome"/>
</dbReference>
<dbReference type="InterPro" id="IPR007163">
    <property type="entry name" value="VCA0040-like"/>
</dbReference>
<dbReference type="Pfam" id="PF04018">
    <property type="entry name" value="VCA0040-like"/>
    <property type="match status" value="1"/>
</dbReference>
<organism evidence="2 3">
    <name type="scientific">Psychromonas ingrahamii (strain DSM 17664 / CCUG 51855 / 37)</name>
    <dbReference type="NCBI Taxonomy" id="357804"/>
    <lineage>
        <taxon>Bacteria</taxon>
        <taxon>Pseudomonadati</taxon>
        <taxon>Pseudomonadota</taxon>
        <taxon>Gammaproteobacteria</taxon>
        <taxon>Alteromonadales</taxon>
        <taxon>Psychromonadaceae</taxon>
        <taxon>Psychromonas</taxon>
    </lineage>
</organism>
<reference evidence="2 3" key="1">
    <citation type="submission" date="2007-01" db="EMBL/GenBank/DDBJ databases">
        <title>Complete sequence of Psychromonas ingrahamii 37.</title>
        <authorList>
            <consortium name="US DOE Joint Genome Institute"/>
            <person name="Copeland A."/>
            <person name="Lucas S."/>
            <person name="Lapidus A."/>
            <person name="Barry K."/>
            <person name="Detter J.C."/>
            <person name="Glavina del Rio T."/>
            <person name="Hammon N."/>
            <person name="Israni S."/>
            <person name="Dalin E."/>
            <person name="Tice H."/>
            <person name="Pitluck S."/>
            <person name="Thompson L.S."/>
            <person name="Brettin T."/>
            <person name="Bruce D."/>
            <person name="Han C."/>
            <person name="Tapia R."/>
            <person name="Schmutz J."/>
            <person name="Larimer F."/>
            <person name="Land M."/>
            <person name="Hauser L."/>
            <person name="Kyrpides N."/>
            <person name="Ivanova N."/>
            <person name="Staley J."/>
            <person name="Richardson P."/>
        </authorList>
    </citation>
    <scope>NUCLEOTIDE SEQUENCE [LARGE SCALE GENOMIC DNA]</scope>
    <source>
        <strain evidence="2 3">37</strain>
    </source>
</reference>
<keyword evidence="1" id="KW-1133">Transmembrane helix</keyword>
<accession>A1SST1</accession>
<dbReference type="HOGENOM" id="CLU_055621_0_0_6"/>
<feature type="transmembrane region" description="Helical" evidence="1">
    <location>
        <begin position="97"/>
        <end position="115"/>
    </location>
</feature>
<sequence>MKHFFGIFLRGLAMGAADVVPGVSGGTIAFITGIYSELLHSLSRFNLQFITILKNQGVKAAWLHINGYFLLSLGLGIIVSILSLARLVTYLLASHPLLVWSFFFGLIIASSIFVLRQMRGWNVGGIILLVAGIALAVAIGQLRPAEVVASNAYIFMAGAIAICAMILPGISGSFILLLLGVYGHVLGAIKALDLTTLALFGSGCVVGLLSFVRILTWLLDHYHQRVIALLAGFIAGSLYLVWPWKAVLSVYTDSHGIEKPLTQANVLPADFELITGHSAQLLPCILLMISGLLVVFALEKLGEKNVNNL</sequence>
<feature type="transmembrane region" description="Helical" evidence="1">
    <location>
        <begin position="280"/>
        <end position="298"/>
    </location>
</feature>
<name>A1SST1_PSYIN</name>
<dbReference type="eggNOG" id="COG2035">
    <property type="taxonomic scope" value="Bacteria"/>
</dbReference>
<feature type="transmembrane region" description="Helical" evidence="1">
    <location>
        <begin position="122"/>
        <end position="142"/>
    </location>
</feature>
<feature type="transmembrane region" description="Helical" evidence="1">
    <location>
        <begin position="198"/>
        <end position="219"/>
    </location>
</feature>
<keyword evidence="3" id="KW-1185">Reference proteome</keyword>
<evidence type="ECO:0000256" key="1">
    <source>
        <dbReference type="SAM" id="Phobius"/>
    </source>
</evidence>
<feature type="transmembrane region" description="Helical" evidence="1">
    <location>
        <begin position="226"/>
        <end position="244"/>
    </location>
</feature>
<dbReference type="PANTHER" id="PTHR37308:SF1">
    <property type="entry name" value="POLYPRENYL-PHOSPHATE TRANSPORTER"/>
    <property type="match status" value="1"/>
</dbReference>
<feature type="transmembrane region" description="Helical" evidence="1">
    <location>
        <begin position="68"/>
        <end position="91"/>
    </location>
</feature>
<gene>
    <name evidence="2" type="ordered locus">Ping_0693</name>
</gene>
<evidence type="ECO:0000313" key="3">
    <source>
        <dbReference type="Proteomes" id="UP000000639"/>
    </source>
</evidence>
<keyword evidence="1" id="KW-0812">Transmembrane</keyword>
<evidence type="ECO:0000313" key="2">
    <source>
        <dbReference type="EMBL" id="ABM02546.1"/>
    </source>
</evidence>
<keyword evidence="1" id="KW-0472">Membrane</keyword>
<dbReference type="PANTHER" id="PTHR37308">
    <property type="entry name" value="INTEGRAL MEMBRANE PROTEIN"/>
    <property type="match status" value="1"/>
</dbReference>
<dbReference type="KEGG" id="pin:Ping_0693"/>
<dbReference type="RefSeq" id="WP_011769105.1">
    <property type="nucleotide sequence ID" value="NC_008709.1"/>
</dbReference>
<protein>
    <submittedName>
        <fullName evidence="2">Inner membrane protein DUF368</fullName>
    </submittedName>
</protein>
<dbReference type="AlphaFoldDB" id="A1SST1"/>
<dbReference type="EMBL" id="CP000510">
    <property type="protein sequence ID" value="ABM02546.1"/>
    <property type="molecule type" value="Genomic_DNA"/>
</dbReference>
<proteinExistence type="predicted"/>